<evidence type="ECO:0000256" key="6">
    <source>
        <dbReference type="ARBA" id="ARBA00023134"/>
    </source>
</evidence>
<dbReference type="GO" id="GO:0000329">
    <property type="term" value="C:fungal-type vacuole membrane"/>
    <property type="evidence" value="ECO:0007669"/>
    <property type="project" value="TreeGrafter"/>
</dbReference>
<dbReference type="CDD" id="cd11385">
    <property type="entry name" value="RagC_like"/>
    <property type="match status" value="1"/>
</dbReference>
<evidence type="ECO:0000256" key="5">
    <source>
        <dbReference type="ARBA" id="ARBA00023002"/>
    </source>
</evidence>
<dbReference type="FunFam" id="3.40.50.720:FF:000121">
    <property type="entry name" value="Prostaglandin reductase 2"/>
    <property type="match status" value="1"/>
</dbReference>
<dbReference type="Pfam" id="PF04670">
    <property type="entry name" value="Gtr1_RagA"/>
    <property type="match status" value="1"/>
</dbReference>
<keyword evidence="6" id="KW-0342">GTP-binding</keyword>
<comment type="similarity">
    <text evidence="2">Belongs to the GTR/RAG GTP-binding protein family.</text>
</comment>
<evidence type="ECO:0000256" key="7">
    <source>
        <dbReference type="ARBA" id="ARBA00023136"/>
    </source>
</evidence>
<evidence type="ECO:0000259" key="10">
    <source>
        <dbReference type="SMART" id="SM00829"/>
    </source>
</evidence>
<dbReference type="GO" id="GO:0003924">
    <property type="term" value="F:GTPase activity"/>
    <property type="evidence" value="ECO:0007669"/>
    <property type="project" value="TreeGrafter"/>
</dbReference>
<keyword evidence="7 9" id="KW-0472">Membrane</keyword>
<evidence type="ECO:0000256" key="1">
    <source>
        <dbReference type="ARBA" id="ARBA00004308"/>
    </source>
</evidence>
<dbReference type="SMART" id="SM00829">
    <property type="entry name" value="PKS_ER"/>
    <property type="match status" value="1"/>
</dbReference>
<dbReference type="Gene3D" id="3.40.50.300">
    <property type="entry name" value="P-loop containing nucleotide triphosphate hydrolases"/>
    <property type="match status" value="1"/>
</dbReference>
<organism evidence="11 12">
    <name type="scientific">Clydaea vesicula</name>
    <dbReference type="NCBI Taxonomy" id="447962"/>
    <lineage>
        <taxon>Eukaryota</taxon>
        <taxon>Fungi</taxon>
        <taxon>Fungi incertae sedis</taxon>
        <taxon>Chytridiomycota</taxon>
        <taxon>Chytridiomycota incertae sedis</taxon>
        <taxon>Chytridiomycetes</taxon>
        <taxon>Lobulomycetales</taxon>
        <taxon>Lobulomycetaceae</taxon>
        <taxon>Clydaea</taxon>
    </lineage>
</organism>
<dbReference type="Pfam" id="PF16884">
    <property type="entry name" value="ADH_N_2"/>
    <property type="match status" value="1"/>
</dbReference>
<dbReference type="GO" id="GO:0012505">
    <property type="term" value="C:endomembrane system"/>
    <property type="evidence" value="ECO:0007669"/>
    <property type="project" value="UniProtKB-SubCell"/>
</dbReference>
<gene>
    <name evidence="11" type="ORF">HK099_007014</name>
</gene>
<evidence type="ECO:0000313" key="11">
    <source>
        <dbReference type="EMBL" id="KAJ3214139.1"/>
    </source>
</evidence>
<reference evidence="11" key="1">
    <citation type="submission" date="2020-05" db="EMBL/GenBank/DDBJ databases">
        <title>Phylogenomic resolution of chytrid fungi.</title>
        <authorList>
            <person name="Stajich J.E."/>
            <person name="Amses K."/>
            <person name="Simmons R."/>
            <person name="Seto K."/>
            <person name="Myers J."/>
            <person name="Bonds A."/>
            <person name="Quandt C.A."/>
            <person name="Barry K."/>
            <person name="Liu P."/>
            <person name="Grigoriev I."/>
            <person name="Longcore J.E."/>
            <person name="James T.Y."/>
        </authorList>
    </citation>
    <scope>NUCLEOTIDE SEQUENCE</scope>
    <source>
        <strain evidence="11">JEL0476</strain>
    </source>
</reference>
<evidence type="ECO:0000313" key="12">
    <source>
        <dbReference type="Proteomes" id="UP001211065"/>
    </source>
</evidence>
<protein>
    <recommendedName>
        <fullName evidence="10">Enoyl reductase (ER) domain-containing protein</fullName>
    </recommendedName>
</protein>
<evidence type="ECO:0000256" key="2">
    <source>
        <dbReference type="ARBA" id="ARBA00007756"/>
    </source>
</evidence>
<dbReference type="SUPFAM" id="SSF51735">
    <property type="entry name" value="NAD(P)-binding Rossmann-fold domains"/>
    <property type="match status" value="1"/>
</dbReference>
<comment type="subcellular location">
    <subcellularLocation>
        <location evidence="1">Endomembrane system</location>
    </subcellularLocation>
</comment>
<evidence type="ECO:0000256" key="9">
    <source>
        <dbReference type="SAM" id="Phobius"/>
    </source>
</evidence>
<dbReference type="Gene3D" id="3.30.450.190">
    <property type="match status" value="1"/>
</dbReference>
<dbReference type="GO" id="GO:0005525">
    <property type="term" value="F:GTP binding"/>
    <property type="evidence" value="ECO:0007669"/>
    <property type="project" value="UniProtKB-KW"/>
</dbReference>
<keyword evidence="5" id="KW-0560">Oxidoreductase</keyword>
<dbReference type="Proteomes" id="UP001211065">
    <property type="component" value="Unassembled WGS sequence"/>
</dbReference>
<dbReference type="PANTHER" id="PTHR11259">
    <property type="entry name" value="RAS-RELATED GTP BINDING RAG/GTR YEAST"/>
    <property type="match status" value="1"/>
</dbReference>
<dbReference type="InterPro" id="IPR027417">
    <property type="entry name" value="P-loop_NTPase"/>
</dbReference>
<dbReference type="Pfam" id="PF00107">
    <property type="entry name" value="ADH_zinc_N"/>
    <property type="match status" value="1"/>
</dbReference>
<dbReference type="InterPro" id="IPR036291">
    <property type="entry name" value="NAD(P)-bd_dom_sf"/>
</dbReference>
<dbReference type="SUPFAM" id="SSF52540">
    <property type="entry name" value="P-loop containing nucleoside triphosphate hydrolases"/>
    <property type="match status" value="1"/>
</dbReference>
<dbReference type="FunFam" id="3.40.50.300:FF:001086">
    <property type="entry name" value="GTP-binding protein GTR2"/>
    <property type="match status" value="1"/>
</dbReference>
<evidence type="ECO:0000256" key="8">
    <source>
        <dbReference type="ARBA" id="ARBA00049117"/>
    </source>
</evidence>
<comment type="caution">
    <text evidence="11">The sequence shown here is derived from an EMBL/GenBank/DDBJ whole genome shotgun (WGS) entry which is preliminary data.</text>
</comment>
<dbReference type="AlphaFoldDB" id="A0AAD5TXL5"/>
<keyword evidence="3" id="KW-0547">Nucleotide-binding</keyword>
<dbReference type="InterPro" id="IPR020843">
    <property type="entry name" value="ER"/>
</dbReference>
<dbReference type="GO" id="GO:1904263">
    <property type="term" value="P:positive regulation of TORC1 signaling"/>
    <property type="evidence" value="ECO:0007669"/>
    <property type="project" value="TreeGrafter"/>
</dbReference>
<name>A0AAD5TXL5_9FUNG</name>
<dbReference type="Gene3D" id="3.40.50.720">
    <property type="entry name" value="NAD(P)-binding Rossmann-like Domain"/>
    <property type="match status" value="1"/>
</dbReference>
<comment type="catalytic activity">
    <reaction evidence="8">
        <text>GTP + H2O = GDP + phosphate + H(+)</text>
        <dbReference type="Rhea" id="RHEA:19669"/>
        <dbReference type="ChEBI" id="CHEBI:15377"/>
        <dbReference type="ChEBI" id="CHEBI:15378"/>
        <dbReference type="ChEBI" id="CHEBI:37565"/>
        <dbReference type="ChEBI" id="CHEBI:43474"/>
        <dbReference type="ChEBI" id="CHEBI:58189"/>
    </reaction>
    <physiologicalReaction direction="left-to-right" evidence="8">
        <dbReference type="Rhea" id="RHEA:19670"/>
    </physiologicalReaction>
</comment>
<dbReference type="CDD" id="cd05288">
    <property type="entry name" value="PGDH"/>
    <property type="match status" value="1"/>
</dbReference>
<dbReference type="InterPro" id="IPR011032">
    <property type="entry name" value="GroES-like_sf"/>
</dbReference>
<dbReference type="GO" id="GO:1990131">
    <property type="term" value="C:Gtr1-Gtr2 GTPase complex"/>
    <property type="evidence" value="ECO:0007669"/>
    <property type="project" value="TreeGrafter"/>
</dbReference>
<accession>A0AAD5TXL5</accession>
<sequence length="665" mass="74618">MPTLTNTKILFVKRPTGQLIPNETFRITKEEFDTNIPDGHLLIRSVYLSLDPAMRGWMNDARSYIEPVKINDVMRGAVVGEVILSKNSKFKKGDYVQGTLGWQKYAISNGKDVSIFSFPEGTTLLQSQGCLGMTGMTAYFGLLDIGKPKAGETVVISGCAGATGSIAAQIAKAVGCRVVGIAGSEEKCEWLKEIGCDEALNYKDKDFAKNLSKATPKFIDVYFDNVGGDILNLCLRRLAFKGRVVLCGAISQYNEKEPKGNFFLFIILNFLGPSAYMTLISMRAKMEGFIVFDYAKRYSEARKQILEWLNSGKIQQKETIVEGLENAPNSLLHLFEGKNIGKLLVKVSEEHEEDIVKMKNDIHDEVSLTSPLSASSFSQKSLNTPTALNSAKILLMGLRRSGKSSIQQVVFRKLNANDTLYMESTDIINKFEFNSFEEFQIWDFPGQVDLSENNENLEEIFLNCGALVYVIDAQDDYLEALHFLFSTITAAYKINPKISFEVLIHKVDGLSDDHKIETQRDIHQRMTEELEDYGLDVVRVSFYLTSIYDYSIYEAFSKIVQKLMTELPTLENLLNIFCSNSGIEKAFLFDVFSKIYIATDASPVDIQSYELCSDVIDVFLDISSIYDASEDPNDGIYGKKRHDAQSHSLIKLNNGMVLYSRAINQ</sequence>
<dbReference type="EMBL" id="JADGJW010000647">
    <property type="protein sequence ID" value="KAJ3214139.1"/>
    <property type="molecule type" value="Genomic_DNA"/>
</dbReference>
<keyword evidence="9" id="KW-1133">Transmembrane helix</keyword>
<keyword evidence="4" id="KW-0378">Hydrolase</keyword>
<evidence type="ECO:0000256" key="3">
    <source>
        <dbReference type="ARBA" id="ARBA00022741"/>
    </source>
</evidence>
<keyword evidence="9" id="KW-0812">Transmembrane</keyword>
<keyword evidence="12" id="KW-1185">Reference proteome</keyword>
<evidence type="ECO:0000256" key="4">
    <source>
        <dbReference type="ARBA" id="ARBA00022801"/>
    </source>
</evidence>
<dbReference type="InterPro" id="IPR013149">
    <property type="entry name" value="ADH-like_C"/>
</dbReference>
<dbReference type="Gene3D" id="3.90.180.10">
    <property type="entry name" value="Medium-chain alcohol dehydrogenases, catalytic domain"/>
    <property type="match status" value="1"/>
</dbReference>
<feature type="domain" description="Enoyl reductase (ER)" evidence="10">
    <location>
        <begin position="18"/>
        <end position="345"/>
    </location>
</feature>
<dbReference type="PANTHER" id="PTHR11259:SF2">
    <property type="entry name" value="GH16429P"/>
    <property type="match status" value="1"/>
</dbReference>
<dbReference type="GO" id="GO:0009267">
    <property type="term" value="P:cellular response to starvation"/>
    <property type="evidence" value="ECO:0007669"/>
    <property type="project" value="TreeGrafter"/>
</dbReference>
<dbReference type="GO" id="GO:0016491">
    <property type="term" value="F:oxidoreductase activity"/>
    <property type="evidence" value="ECO:0007669"/>
    <property type="project" value="UniProtKB-KW"/>
</dbReference>
<dbReference type="GO" id="GO:0010507">
    <property type="term" value="P:negative regulation of autophagy"/>
    <property type="evidence" value="ECO:0007669"/>
    <property type="project" value="TreeGrafter"/>
</dbReference>
<proteinExistence type="inferred from homology"/>
<dbReference type="GO" id="GO:0005634">
    <property type="term" value="C:nucleus"/>
    <property type="evidence" value="ECO:0007669"/>
    <property type="project" value="TreeGrafter"/>
</dbReference>
<dbReference type="InterPro" id="IPR041694">
    <property type="entry name" value="ADH_N_2"/>
</dbReference>
<dbReference type="InterPro" id="IPR039400">
    <property type="entry name" value="RagC/D"/>
</dbReference>
<dbReference type="InterPro" id="IPR006762">
    <property type="entry name" value="Gtr1_RagA"/>
</dbReference>
<feature type="transmembrane region" description="Helical" evidence="9">
    <location>
        <begin position="262"/>
        <end position="280"/>
    </location>
</feature>
<dbReference type="SUPFAM" id="SSF50129">
    <property type="entry name" value="GroES-like"/>
    <property type="match status" value="1"/>
</dbReference>